<dbReference type="PANTHER" id="PTHR30569">
    <property type="entry name" value="CYTOSINE TRANSPORTER CODB"/>
    <property type="match status" value="1"/>
</dbReference>
<evidence type="ECO:0000256" key="1">
    <source>
        <dbReference type="SAM" id="Phobius"/>
    </source>
</evidence>
<dbReference type="GO" id="GO:0015209">
    <property type="term" value="F:cytosine transmembrane transporter activity"/>
    <property type="evidence" value="ECO:0007669"/>
    <property type="project" value="InterPro"/>
</dbReference>
<sequence>MKNCLHKILDTPFVLGVGLVSGLGIVAGHVLHQENITGDLAVGGLWGWVLFITSTIKVSDWDIYGASLALVNGLDLLNIKSLSRTEMAVIVGCLGTVAGMLGIINHFVPLLTLMGVAIPPVAAIVTIQYFMFQPSERSMVALVAAWGIGFGCGEWIHWGIPALNSLVVSGLVYWAVFPVSRRQHWFHKFDGGMKGRTRP</sequence>
<accession>A0A7Y0L9T5</accession>
<dbReference type="EMBL" id="JABBVZ010000230">
    <property type="protein sequence ID" value="NMP25095.1"/>
    <property type="molecule type" value="Genomic_DNA"/>
</dbReference>
<feature type="transmembrane region" description="Helical" evidence="1">
    <location>
        <begin position="162"/>
        <end position="179"/>
    </location>
</feature>
<keyword evidence="3" id="KW-1185">Reference proteome</keyword>
<protein>
    <submittedName>
        <fullName evidence="2">Uncharacterized protein</fullName>
    </submittedName>
</protein>
<feature type="transmembrane region" description="Helical" evidence="1">
    <location>
        <begin position="12"/>
        <end position="30"/>
    </location>
</feature>
<dbReference type="AlphaFoldDB" id="A0A7Y0L9T5"/>
<dbReference type="GO" id="GO:0005886">
    <property type="term" value="C:plasma membrane"/>
    <property type="evidence" value="ECO:0007669"/>
    <property type="project" value="TreeGrafter"/>
</dbReference>
<dbReference type="Gene3D" id="1.10.4160.10">
    <property type="entry name" value="Hydantoin permease"/>
    <property type="match status" value="1"/>
</dbReference>
<name>A0A7Y0L9T5_9FIRM</name>
<organism evidence="2 3">
    <name type="scientific">Sulfobacillus harzensis</name>
    <dbReference type="NCBI Taxonomy" id="2729629"/>
    <lineage>
        <taxon>Bacteria</taxon>
        <taxon>Bacillati</taxon>
        <taxon>Bacillota</taxon>
        <taxon>Clostridia</taxon>
        <taxon>Eubacteriales</taxon>
        <taxon>Clostridiales Family XVII. Incertae Sedis</taxon>
        <taxon>Sulfobacillus</taxon>
    </lineage>
</organism>
<evidence type="ECO:0000313" key="2">
    <source>
        <dbReference type="EMBL" id="NMP25095.1"/>
    </source>
</evidence>
<feature type="transmembrane region" description="Helical" evidence="1">
    <location>
        <begin position="87"/>
        <end position="104"/>
    </location>
</feature>
<dbReference type="PANTHER" id="PTHR30569:SF0">
    <property type="entry name" value="CYTOSINE PERMEASE"/>
    <property type="match status" value="1"/>
</dbReference>
<dbReference type="InterPro" id="IPR030191">
    <property type="entry name" value="CodB"/>
</dbReference>
<feature type="transmembrane region" description="Helical" evidence="1">
    <location>
        <begin position="110"/>
        <end position="132"/>
    </location>
</feature>
<proteinExistence type="predicted"/>
<keyword evidence="1" id="KW-0472">Membrane</keyword>
<gene>
    <name evidence="2" type="ORF">HIJ39_22615</name>
</gene>
<keyword evidence="1" id="KW-0812">Transmembrane</keyword>
<reference evidence="2 3" key="1">
    <citation type="submission" date="2020-04" db="EMBL/GenBank/DDBJ databases">
        <authorList>
            <person name="Zhang R."/>
            <person name="Schippers A."/>
        </authorList>
    </citation>
    <scope>NUCLEOTIDE SEQUENCE [LARGE SCALE GENOMIC DNA]</scope>
    <source>
        <strain evidence="2 3">DSM 109850</strain>
    </source>
</reference>
<keyword evidence="1" id="KW-1133">Transmembrane helix</keyword>
<comment type="caution">
    <text evidence="2">The sequence shown here is derived from an EMBL/GenBank/DDBJ whole genome shotgun (WGS) entry which is preliminary data.</text>
</comment>
<evidence type="ECO:0000313" key="3">
    <source>
        <dbReference type="Proteomes" id="UP000533476"/>
    </source>
</evidence>
<dbReference type="Proteomes" id="UP000533476">
    <property type="component" value="Unassembled WGS sequence"/>
</dbReference>